<reference evidence="2" key="2">
    <citation type="submission" date="2024-10" db="UniProtKB">
        <authorList>
            <consortium name="EnsemblProtists"/>
        </authorList>
    </citation>
    <scope>IDENTIFICATION</scope>
</reference>
<dbReference type="PANTHER" id="PTHR11183">
    <property type="entry name" value="GLYCOGENIN SUBFAMILY MEMBER"/>
    <property type="match status" value="1"/>
</dbReference>
<evidence type="ECO:0008006" key="4">
    <source>
        <dbReference type="Google" id="ProtNLM"/>
    </source>
</evidence>
<evidence type="ECO:0000313" key="2">
    <source>
        <dbReference type="EnsemblProtists" id="EOD40557"/>
    </source>
</evidence>
<dbReference type="EnsemblProtists" id="EOD40557">
    <property type="protein sequence ID" value="EOD40557"/>
    <property type="gene ID" value="EMIHUDRAFT_108490"/>
</dbReference>
<name>A0A0D3KXS2_EMIH1</name>
<dbReference type="HOGENOM" id="CLU_837907_0_0_1"/>
<dbReference type="InterPro" id="IPR050587">
    <property type="entry name" value="GNT1/Glycosyltrans_8"/>
</dbReference>
<keyword evidence="3" id="KW-1185">Reference proteome</keyword>
<dbReference type="Gene3D" id="3.90.550.10">
    <property type="entry name" value="Spore Coat Polysaccharide Biosynthesis Protein SpsA, Chain A"/>
    <property type="match status" value="1"/>
</dbReference>
<dbReference type="Proteomes" id="UP000013827">
    <property type="component" value="Unassembled WGS sequence"/>
</dbReference>
<evidence type="ECO:0000313" key="3">
    <source>
        <dbReference type="Proteomes" id="UP000013827"/>
    </source>
</evidence>
<accession>A0A0D3KXS2</accession>
<dbReference type="KEGG" id="ehx:EMIHUDRAFT_108490"/>
<proteinExistence type="predicted"/>
<dbReference type="GeneID" id="17285828"/>
<dbReference type="PaxDb" id="2903-EOD40557"/>
<feature type="compositionally biased region" description="Basic and acidic residues" evidence="1">
    <location>
        <begin position="323"/>
        <end position="332"/>
    </location>
</feature>
<dbReference type="RefSeq" id="XP_005792986.1">
    <property type="nucleotide sequence ID" value="XM_005792929.1"/>
</dbReference>
<feature type="region of interest" description="Disordered" evidence="1">
    <location>
        <begin position="312"/>
        <end position="332"/>
    </location>
</feature>
<organism evidence="2 3">
    <name type="scientific">Emiliania huxleyi (strain CCMP1516)</name>
    <dbReference type="NCBI Taxonomy" id="280463"/>
    <lineage>
        <taxon>Eukaryota</taxon>
        <taxon>Haptista</taxon>
        <taxon>Haptophyta</taxon>
        <taxon>Prymnesiophyceae</taxon>
        <taxon>Isochrysidales</taxon>
        <taxon>Noelaerhabdaceae</taxon>
        <taxon>Emiliania</taxon>
    </lineage>
</organism>
<sequence>MPRNDAFPASACPCSESGCFQRPAADWAPLQCRASSLCGRTLDSAIIERPANADSGRVTILTVLSYTPNPDMPGDFRRYLHQFRSLVDLLHSLLLTATTLPVHTLVTTRYAEFEERLQALKARMLPVVSLVQFDKVIFLDNDCQVIFLDNDCQVLRNVDHLASVEAPAAVFHSPDALQPQGGINSGMMVLRPSREAAAEMLEAMRSLPADAAVDGSDQAVWHAYFKRHPVYELPRGYNFRTSSSGILDRDRCLAYIIHHVDKSSRQGTLKPEIMRRVYTRTGCWPLLMFPDALRLKVNANATAWNERFRHAPPLAAEEEGSPDGERATMRSV</sequence>
<reference evidence="3" key="1">
    <citation type="journal article" date="2013" name="Nature">
        <title>Pan genome of the phytoplankton Emiliania underpins its global distribution.</title>
        <authorList>
            <person name="Read B.A."/>
            <person name="Kegel J."/>
            <person name="Klute M.J."/>
            <person name="Kuo A."/>
            <person name="Lefebvre S.C."/>
            <person name="Maumus F."/>
            <person name="Mayer C."/>
            <person name="Miller J."/>
            <person name="Monier A."/>
            <person name="Salamov A."/>
            <person name="Young J."/>
            <person name="Aguilar M."/>
            <person name="Claverie J.M."/>
            <person name="Frickenhaus S."/>
            <person name="Gonzalez K."/>
            <person name="Herman E.K."/>
            <person name="Lin Y.C."/>
            <person name="Napier J."/>
            <person name="Ogata H."/>
            <person name="Sarno A.F."/>
            <person name="Shmutz J."/>
            <person name="Schroeder D."/>
            <person name="de Vargas C."/>
            <person name="Verret F."/>
            <person name="von Dassow P."/>
            <person name="Valentin K."/>
            <person name="Van de Peer Y."/>
            <person name="Wheeler G."/>
            <person name="Dacks J.B."/>
            <person name="Delwiche C.F."/>
            <person name="Dyhrman S.T."/>
            <person name="Glockner G."/>
            <person name="John U."/>
            <person name="Richards T."/>
            <person name="Worden A.Z."/>
            <person name="Zhang X."/>
            <person name="Grigoriev I.V."/>
            <person name="Allen A.E."/>
            <person name="Bidle K."/>
            <person name="Borodovsky M."/>
            <person name="Bowler C."/>
            <person name="Brownlee C."/>
            <person name="Cock J.M."/>
            <person name="Elias M."/>
            <person name="Gladyshev V.N."/>
            <person name="Groth M."/>
            <person name="Guda C."/>
            <person name="Hadaegh A."/>
            <person name="Iglesias-Rodriguez M.D."/>
            <person name="Jenkins J."/>
            <person name="Jones B.M."/>
            <person name="Lawson T."/>
            <person name="Leese F."/>
            <person name="Lindquist E."/>
            <person name="Lobanov A."/>
            <person name="Lomsadze A."/>
            <person name="Malik S.B."/>
            <person name="Marsh M.E."/>
            <person name="Mackinder L."/>
            <person name="Mock T."/>
            <person name="Mueller-Roeber B."/>
            <person name="Pagarete A."/>
            <person name="Parker M."/>
            <person name="Probert I."/>
            <person name="Quesneville H."/>
            <person name="Raines C."/>
            <person name="Rensing S.A."/>
            <person name="Riano-Pachon D.M."/>
            <person name="Richier S."/>
            <person name="Rokitta S."/>
            <person name="Shiraiwa Y."/>
            <person name="Soanes D.M."/>
            <person name="van der Giezen M."/>
            <person name="Wahlund T.M."/>
            <person name="Williams B."/>
            <person name="Wilson W."/>
            <person name="Wolfe G."/>
            <person name="Wurch L.L."/>
        </authorList>
    </citation>
    <scope>NUCLEOTIDE SEQUENCE</scope>
</reference>
<dbReference type="InterPro" id="IPR029044">
    <property type="entry name" value="Nucleotide-diphossugar_trans"/>
</dbReference>
<dbReference type="SUPFAM" id="SSF53448">
    <property type="entry name" value="Nucleotide-diphospho-sugar transferases"/>
    <property type="match status" value="1"/>
</dbReference>
<evidence type="ECO:0000256" key="1">
    <source>
        <dbReference type="SAM" id="MobiDB-lite"/>
    </source>
</evidence>
<protein>
    <recommendedName>
        <fullName evidence="4">Nucleotide-diphospho-sugar transferase domain-containing protein</fullName>
    </recommendedName>
</protein>
<dbReference type="AlphaFoldDB" id="A0A0D3KXS2"/>